<dbReference type="SUPFAM" id="SSF52540">
    <property type="entry name" value="P-loop containing nucleoside triphosphate hydrolases"/>
    <property type="match status" value="1"/>
</dbReference>
<keyword evidence="2" id="KW-0342">GTP-binding</keyword>
<dbReference type="InterPro" id="IPR003578">
    <property type="entry name" value="Small_GTPase_Rho"/>
</dbReference>
<dbReference type="GO" id="GO:0003924">
    <property type="term" value="F:GTPase activity"/>
    <property type="evidence" value="ECO:0007669"/>
    <property type="project" value="InterPro"/>
</dbReference>
<organism evidence="3">
    <name type="scientific">Arcella intermedia</name>
    <dbReference type="NCBI Taxonomy" id="1963864"/>
    <lineage>
        <taxon>Eukaryota</taxon>
        <taxon>Amoebozoa</taxon>
        <taxon>Tubulinea</taxon>
        <taxon>Elardia</taxon>
        <taxon>Arcellinida</taxon>
        <taxon>Sphaerothecina</taxon>
        <taxon>Arcellidae</taxon>
        <taxon>Arcella</taxon>
    </lineage>
</organism>
<dbReference type="GO" id="GO:0007264">
    <property type="term" value="P:small GTPase-mediated signal transduction"/>
    <property type="evidence" value="ECO:0007669"/>
    <property type="project" value="InterPro"/>
</dbReference>
<dbReference type="EMBL" id="GIBP01012012">
    <property type="protein sequence ID" value="NDV40981.1"/>
    <property type="molecule type" value="Transcribed_RNA"/>
</dbReference>
<accession>A0A6B2LWE1</accession>
<dbReference type="SMART" id="SM00174">
    <property type="entry name" value="RHO"/>
    <property type="match status" value="1"/>
</dbReference>
<protein>
    <submittedName>
        <fullName evidence="3">Uncharacterized protein</fullName>
    </submittedName>
</protein>
<dbReference type="AlphaFoldDB" id="A0A6B2LWE1"/>
<sequence length="86" mass="9735">MQSIKVVVVGDGAVGKTTFLISLTLGCFPTDYIPTTLDNYNAVYPLEGRNISLGLWGKYLTNRTPKNFDSKNFFFDMDFIFLKKLN</sequence>
<dbReference type="PROSITE" id="PS51257">
    <property type="entry name" value="PROKAR_LIPOPROTEIN"/>
    <property type="match status" value="1"/>
</dbReference>
<name>A0A6B2LWE1_9EUKA</name>
<evidence type="ECO:0000256" key="2">
    <source>
        <dbReference type="ARBA" id="ARBA00023134"/>
    </source>
</evidence>
<dbReference type="InterPro" id="IPR027417">
    <property type="entry name" value="P-loop_NTPase"/>
</dbReference>
<evidence type="ECO:0000256" key="1">
    <source>
        <dbReference type="ARBA" id="ARBA00022741"/>
    </source>
</evidence>
<dbReference type="InterPro" id="IPR001806">
    <property type="entry name" value="Small_GTPase"/>
</dbReference>
<keyword evidence="1" id="KW-0547">Nucleotide-binding</keyword>
<reference evidence="3" key="1">
    <citation type="journal article" date="2020" name="J. Eukaryot. Microbiol.">
        <title>De novo Sequencing, Assembly and Annotation of the Transcriptome for the Free-Living Testate Amoeba Arcella intermedia.</title>
        <authorList>
            <person name="Ribeiro G.M."/>
            <person name="Porfirio-Sousa A.L."/>
            <person name="Maurer-Alcala X.X."/>
            <person name="Katz L.A."/>
            <person name="Lahr D.J.G."/>
        </authorList>
    </citation>
    <scope>NUCLEOTIDE SEQUENCE</scope>
</reference>
<evidence type="ECO:0000313" key="3">
    <source>
        <dbReference type="EMBL" id="NDV40981.1"/>
    </source>
</evidence>
<dbReference type="Gene3D" id="3.40.50.300">
    <property type="entry name" value="P-loop containing nucleotide triphosphate hydrolases"/>
    <property type="match status" value="1"/>
</dbReference>
<dbReference type="PANTHER" id="PTHR24072">
    <property type="entry name" value="RHO FAMILY GTPASE"/>
    <property type="match status" value="1"/>
</dbReference>
<dbReference type="Pfam" id="PF00071">
    <property type="entry name" value="Ras"/>
    <property type="match status" value="1"/>
</dbReference>
<dbReference type="PRINTS" id="PR00449">
    <property type="entry name" value="RASTRNSFRMNG"/>
</dbReference>
<proteinExistence type="predicted"/>
<dbReference type="GO" id="GO:0005525">
    <property type="term" value="F:GTP binding"/>
    <property type="evidence" value="ECO:0007669"/>
    <property type="project" value="UniProtKB-KW"/>
</dbReference>